<dbReference type="EC" id="2.3.1.48" evidence="2"/>
<dbReference type="GO" id="GO:0006974">
    <property type="term" value="P:DNA damage response"/>
    <property type="evidence" value="ECO:0007669"/>
    <property type="project" value="UniProtKB-KW"/>
</dbReference>
<dbReference type="Proteomes" id="UP001172681">
    <property type="component" value="Unassembled WGS sequence"/>
</dbReference>
<feature type="region of interest" description="Disordered" evidence="10">
    <location>
        <begin position="319"/>
        <end position="390"/>
    </location>
</feature>
<evidence type="ECO:0000256" key="7">
    <source>
        <dbReference type="ARBA" id="ARBA00023163"/>
    </source>
</evidence>
<keyword evidence="8" id="KW-0539">Nucleus</keyword>
<dbReference type="SMART" id="SM01250">
    <property type="entry name" value="KAT11"/>
    <property type="match status" value="1"/>
</dbReference>
<keyword evidence="5" id="KW-0007">Acetylation</keyword>
<keyword evidence="6" id="KW-0805">Transcription regulation</keyword>
<comment type="caution">
    <text evidence="11">The sequence shown here is derived from an EMBL/GenBank/DDBJ whole genome shotgun (WGS) entry which is preliminary data.</text>
</comment>
<evidence type="ECO:0000256" key="10">
    <source>
        <dbReference type="SAM" id="MobiDB-lite"/>
    </source>
</evidence>
<evidence type="ECO:0000313" key="12">
    <source>
        <dbReference type="Proteomes" id="UP001172681"/>
    </source>
</evidence>
<dbReference type="PROSITE" id="PS51728">
    <property type="entry name" value="RTT109_HAT"/>
    <property type="match status" value="1"/>
</dbReference>
<accession>A0AA38YE45</accession>
<dbReference type="PANTHER" id="PTHR31571:SF2">
    <property type="entry name" value="HISTONE ACETYLTRANSFERASE RTT109"/>
    <property type="match status" value="1"/>
</dbReference>
<keyword evidence="12" id="KW-1185">Reference proteome</keyword>
<reference evidence="11" key="1">
    <citation type="submission" date="2022-10" db="EMBL/GenBank/DDBJ databases">
        <title>Culturing micro-colonial fungi from biological soil crusts in the Mojave desert and describing Neophaeococcomyces mojavensis, and introducing the new genera and species Taxawa tesnikishii.</title>
        <authorList>
            <person name="Kurbessoian T."/>
            <person name="Stajich J.E."/>
        </authorList>
    </citation>
    <scope>NUCLEOTIDE SEQUENCE</scope>
    <source>
        <strain evidence="11">TK_35</strain>
    </source>
</reference>
<dbReference type="AlphaFoldDB" id="A0AA38YE45"/>
<evidence type="ECO:0000256" key="8">
    <source>
        <dbReference type="ARBA" id="ARBA00023242"/>
    </source>
</evidence>
<keyword evidence="4" id="KW-0227">DNA damage</keyword>
<evidence type="ECO:0000256" key="5">
    <source>
        <dbReference type="ARBA" id="ARBA00022990"/>
    </source>
</evidence>
<keyword evidence="7" id="KW-0804">Transcription</keyword>
<feature type="compositionally biased region" description="Polar residues" evidence="10">
    <location>
        <begin position="319"/>
        <end position="339"/>
    </location>
</feature>
<dbReference type="InterPro" id="IPR016849">
    <property type="entry name" value="Rtt109"/>
</dbReference>
<evidence type="ECO:0000256" key="6">
    <source>
        <dbReference type="ARBA" id="ARBA00023015"/>
    </source>
</evidence>
<feature type="compositionally biased region" description="Low complexity" evidence="10">
    <location>
        <begin position="362"/>
        <end position="381"/>
    </location>
</feature>
<dbReference type="InterPro" id="IPR013178">
    <property type="entry name" value="Histone_AcTrfase_Rtt109/CBP"/>
</dbReference>
<evidence type="ECO:0000256" key="1">
    <source>
        <dbReference type="ARBA" id="ARBA00004123"/>
    </source>
</evidence>
<evidence type="ECO:0000256" key="2">
    <source>
        <dbReference type="ARBA" id="ARBA00013184"/>
    </source>
</evidence>
<sequence>MEASPNLVTRLKSALPQDVNIKAYHLSSEPTSTNALFSPLPGGTEETTICESHFLAISSPEQDDAKEVLVFAIEILIFTTENLTTLFVSKADSSGFSSRVKASKGLPSVVSTVTSTFVDYLLGPRLNRSRVVLSLFARSQNQYLFPGSIENPGKHVLDDRELVKWWCRVLDQVLRLHSNTSNPPFRSSAHLVVPGCDKGETRAFFPPSSRRDPTSSPKWNNSYPVELLATDTSRAPRHLVPRFPDDPKARFLDDLDGDFVDDQGHWRSVKTLDQFWEMMSYRQECSAGRLVGFLWLIFSPGQTTHTALAELDPLVTEQSAVTSQSHASMPTPDNSQAQCHSEGKINQIPLADGGGELKNLASPPSSSPLQDSQQLSSLPNSAIGLSNNHDASHTANTIEEHILQTHAKQSSATKGQLVLNTSQYQTLMDHLLQMDFAGEEKAAESTRFWIGTALELTAQSVFGVSIRGERILTQPSEPEKAPAAPINMLTAVRKKRKADNIDENVVKPQMVDSNSESAVELLSAAIVRKKPKG</sequence>
<proteinExistence type="predicted"/>
<protein>
    <recommendedName>
        <fullName evidence="2">histone acetyltransferase</fullName>
        <ecNumber evidence="2">2.3.1.48</ecNumber>
    </recommendedName>
</protein>
<dbReference type="InterPro" id="IPR051236">
    <property type="entry name" value="HAT_RTT109-like"/>
</dbReference>
<name>A0AA38YE45_9EURO</name>
<dbReference type="GO" id="GO:0032931">
    <property type="term" value="F:histone H3K56 acetyltransferase activity"/>
    <property type="evidence" value="ECO:0007669"/>
    <property type="project" value="TreeGrafter"/>
</dbReference>
<dbReference type="Pfam" id="PF08214">
    <property type="entry name" value="HAT_KAT11"/>
    <property type="match status" value="1"/>
</dbReference>
<gene>
    <name evidence="11" type="ORF">H2204_001990</name>
</gene>
<comment type="subcellular location">
    <subcellularLocation>
        <location evidence="1">Nucleus</location>
    </subcellularLocation>
</comment>
<dbReference type="GO" id="GO:0006355">
    <property type="term" value="P:regulation of DNA-templated transcription"/>
    <property type="evidence" value="ECO:0007669"/>
    <property type="project" value="InterPro"/>
</dbReference>
<evidence type="ECO:0000313" key="11">
    <source>
        <dbReference type="EMBL" id="KAJ9643845.1"/>
    </source>
</evidence>
<evidence type="ECO:0000256" key="9">
    <source>
        <dbReference type="ARBA" id="ARBA00048940"/>
    </source>
</evidence>
<keyword evidence="3" id="KW-0808">Transferase</keyword>
<dbReference type="PANTHER" id="PTHR31571">
    <property type="entry name" value="ALTERED INHERITANCE OF MITOCHONDRIA PROTEIN 6"/>
    <property type="match status" value="1"/>
</dbReference>
<organism evidence="11 12">
    <name type="scientific">Knufia peltigerae</name>
    <dbReference type="NCBI Taxonomy" id="1002370"/>
    <lineage>
        <taxon>Eukaryota</taxon>
        <taxon>Fungi</taxon>
        <taxon>Dikarya</taxon>
        <taxon>Ascomycota</taxon>
        <taxon>Pezizomycotina</taxon>
        <taxon>Eurotiomycetes</taxon>
        <taxon>Chaetothyriomycetidae</taxon>
        <taxon>Chaetothyriales</taxon>
        <taxon>Trichomeriaceae</taxon>
        <taxon>Knufia</taxon>
    </lineage>
</organism>
<comment type="catalytic activity">
    <reaction evidence="9">
        <text>L-lysyl-[histone] + acetyl-CoA = N(6)-acetyl-L-lysyl-[histone] + CoA + H(+)</text>
        <dbReference type="Rhea" id="RHEA:21992"/>
        <dbReference type="Rhea" id="RHEA-COMP:9845"/>
        <dbReference type="Rhea" id="RHEA-COMP:11338"/>
        <dbReference type="ChEBI" id="CHEBI:15378"/>
        <dbReference type="ChEBI" id="CHEBI:29969"/>
        <dbReference type="ChEBI" id="CHEBI:57287"/>
        <dbReference type="ChEBI" id="CHEBI:57288"/>
        <dbReference type="ChEBI" id="CHEBI:61930"/>
        <dbReference type="EC" id="2.3.1.48"/>
    </reaction>
    <physiologicalReaction direction="left-to-right" evidence="9">
        <dbReference type="Rhea" id="RHEA:21993"/>
    </physiologicalReaction>
</comment>
<evidence type="ECO:0000256" key="3">
    <source>
        <dbReference type="ARBA" id="ARBA00022679"/>
    </source>
</evidence>
<evidence type="ECO:0000256" key="4">
    <source>
        <dbReference type="ARBA" id="ARBA00022763"/>
    </source>
</evidence>
<dbReference type="EMBL" id="JAPDRN010000007">
    <property type="protein sequence ID" value="KAJ9643845.1"/>
    <property type="molecule type" value="Genomic_DNA"/>
</dbReference>
<dbReference type="GO" id="GO:0005634">
    <property type="term" value="C:nucleus"/>
    <property type="evidence" value="ECO:0007669"/>
    <property type="project" value="UniProtKB-SubCell"/>
</dbReference>